<protein>
    <submittedName>
        <fullName evidence="2">Uncharacterized protein</fullName>
    </submittedName>
</protein>
<evidence type="ECO:0000313" key="2">
    <source>
        <dbReference type="EnsemblMetazoa" id="Aqu2.1.24068_001"/>
    </source>
</evidence>
<dbReference type="AlphaFoldDB" id="A0A1X7U8T6"/>
<sequence>MVGGTGVLVLLVLVGILVGGALLDIVEVLVTDMILVLDIILVVGIVGVLMVGAEVTDITVEEGSAVLVLVPTVVIFIVLVSNVVLATVAVSTVLVSIVLVSTIVLVSVAMLDVILLVILAVVVILGLIVTGENSMILDGDVGRILGDSIELEGIVLVCSTENEKISKSIEVIISIGVEVAISIISIEVVIFIEVVVFIEVVIFIEAGTSIKVVTSSRDDVIIVEDIEIIISKSTVEFISKKGILLSSDIVGAVAVGSDEFIEETEVVPGTTGCDAV</sequence>
<keyword evidence="1" id="KW-0812">Transmembrane</keyword>
<evidence type="ECO:0000256" key="1">
    <source>
        <dbReference type="SAM" id="Phobius"/>
    </source>
</evidence>
<name>A0A1X7U8T6_AMPQE</name>
<feature type="transmembrane region" description="Helical" evidence="1">
    <location>
        <begin position="171"/>
        <end position="204"/>
    </location>
</feature>
<keyword evidence="1" id="KW-0472">Membrane</keyword>
<organism evidence="2">
    <name type="scientific">Amphimedon queenslandica</name>
    <name type="common">Sponge</name>
    <dbReference type="NCBI Taxonomy" id="400682"/>
    <lineage>
        <taxon>Eukaryota</taxon>
        <taxon>Metazoa</taxon>
        <taxon>Porifera</taxon>
        <taxon>Demospongiae</taxon>
        <taxon>Heteroscleromorpha</taxon>
        <taxon>Haplosclerida</taxon>
        <taxon>Niphatidae</taxon>
        <taxon>Amphimedon</taxon>
    </lineage>
</organism>
<feature type="transmembrane region" description="Helical" evidence="1">
    <location>
        <begin position="96"/>
        <end position="129"/>
    </location>
</feature>
<accession>A0A1X7U8T6</accession>
<dbReference type="EnsemblMetazoa" id="Aqu2.1.24068_001">
    <property type="protein sequence ID" value="Aqu2.1.24068_001"/>
    <property type="gene ID" value="Aqu2.1.24068"/>
</dbReference>
<feature type="transmembrane region" description="Helical" evidence="1">
    <location>
        <begin position="65"/>
        <end position="90"/>
    </location>
</feature>
<dbReference type="InParanoid" id="A0A1X7U8T6"/>
<proteinExistence type="predicted"/>
<keyword evidence="1" id="KW-1133">Transmembrane helix</keyword>
<reference evidence="2" key="1">
    <citation type="submission" date="2017-05" db="UniProtKB">
        <authorList>
            <consortium name="EnsemblMetazoa"/>
        </authorList>
    </citation>
    <scope>IDENTIFICATION</scope>
</reference>
<feature type="transmembrane region" description="Helical" evidence="1">
    <location>
        <begin position="33"/>
        <end position="53"/>
    </location>
</feature>